<proteinExistence type="predicted"/>
<feature type="compositionally biased region" description="Basic and acidic residues" evidence="1">
    <location>
        <begin position="57"/>
        <end position="79"/>
    </location>
</feature>
<feature type="region of interest" description="Disordered" evidence="1">
    <location>
        <begin position="38"/>
        <end position="79"/>
    </location>
</feature>
<dbReference type="AlphaFoldDB" id="A0A8S9G4Q7"/>
<feature type="compositionally biased region" description="Basic residues" evidence="1">
    <location>
        <begin position="1"/>
        <end position="17"/>
    </location>
</feature>
<protein>
    <submittedName>
        <fullName evidence="2">Uncharacterized protein</fullName>
    </submittedName>
</protein>
<sequence length="79" mass="9368">MGNRKNKRVKKPRTPKKKQTDVEMEVAEEQFLEDVNLNGESEEQACEEAKDTEEEADRCRNGGYRREISRRRNEQRSLI</sequence>
<comment type="caution">
    <text evidence="2">The sequence shown here is derived from an EMBL/GenBank/DDBJ whole genome shotgun (WGS) entry which is preliminary data.</text>
</comment>
<gene>
    <name evidence="2" type="ORF">F2Q68_00021040</name>
</gene>
<evidence type="ECO:0000313" key="3">
    <source>
        <dbReference type="Proteomes" id="UP000712281"/>
    </source>
</evidence>
<dbReference type="EMBL" id="QGKW02002228">
    <property type="protein sequence ID" value="KAF2539637.1"/>
    <property type="molecule type" value="Genomic_DNA"/>
</dbReference>
<name>A0A8S9G4Q7_BRACR</name>
<feature type="region of interest" description="Disordered" evidence="1">
    <location>
        <begin position="1"/>
        <end position="23"/>
    </location>
</feature>
<evidence type="ECO:0000256" key="1">
    <source>
        <dbReference type="SAM" id="MobiDB-lite"/>
    </source>
</evidence>
<dbReference type="Proteomes" id="UP000712281">
    <property type="component" value="Unassembled WGS sequence"/>
</dbReference>
<feature type="compositionally biased region" description="Acidic residues" evidence="1">
    <location>
        <begin position="40"/>
        <end position="56"/>
    </location>
</feature>
<organism evidence="2 3">
    <name type="scientific">Brassica cretica</name>
    <name type="common">Mustard</name>
    <dbReference type="NCBI Taxonomy" id="69181"/>
    <lineage>
        <taxon>Eukaryota</taxon>
        <taxon>Viridiplantae</taxon>
        <taxon>Streptophyta</taxon>
        <taxon>Embryophyta</taxon>
        <taxon>Tracheophyta</taxon>
        <taxon>Spermatophyta</taxon>
        <taxon>Magnoliopsida</taxon>
        <taxon>eudicotyledons</taxon>
        <taxon>Gunneridae</taxon>
        <taxon>Pentapetalae</taxon>
        <taxon>rosids</taxon>
        <taxon>malvids</taxon>
        <taxon>Brassicales</taxon>
        <taxon>Brassicaceae</taxon>
        <taxon>Brassiceae</taxon>
        <taxon>Brassica</taxon>
    </lineage>
</organism>
<evidence type="ECO:0000313" key="2">
    <source>
        <dbReference type="EMBL" id="KAF2539637.1"/>
    </source>
</evidence>
<accession>A0A8S9G4Q7</accession>
<reference evidence="2" key="1">
    <citation type="submission" date="2019-12" db="EMBL/GenBank/DDBJ databases">
        <title>Genome sequencing and annotation of Brassica cretica.</title>
        <authorList>
            <person name="Studholme D.J."/>
            <person name="Sarris P.F."/>
        </authorList>
    </citation>
    <scope>NUCLEOTIDE SEQUENCE</scope>
    <source>
        <strain evidence="2">PFS-001/15</strain>
        <tissue evidence="2">Leaf</tissue>
    </source>
</reference>